<keyword evidence="9 11" id="KW-0030">Aminoacyl-tRNA synthetase</keyword>
<proteinExistence type="inferred from homology"/>
<accession>A0ABY5A0P9</accession>
<dbReference type="Proteomes" id="UP001057520">
    <property type="component" value="Chromosome"/>
</dbReference>
<keyword evidence="7 11" id="KW-0067">ATP-binding</keyword>
<protein>
    <recommendedName>
        <fullName evidence="11">Glycine--tRNA ligase beta subunit</fullName>
        <ecNumber evidence="11">6.1.1.14</ecNumber>
    </recommendedName>
    <alternativeName>
        <fullName evidence="11">Glycyl-tRNA synthetase beta subunit</fullName>
        <shortName evidence="11">GlyRS</shortName>
    </alternativeName>
</protein>
<dbReference type="InterPro" id="IPR015944">
    <property type="entry name" value="Gly-tRNA-synth_bsu"/>
</dbReference>
<dbReference type="PROSITE" id="PS50861">
    <property type="entry name" value="AA_TRNA_LIGASE_II_GLYAB"/>
    <property type="match status" value="1"/>
</dbReference>
<comment type="subcellular location">
    <subcellularLocation>
        <location evidence="1 11">Cytoplasm</location>
    </subcellularLocation>
</comment>
<dbReference type="GO" id="GO:0004820">
    <property type="term" value="F:glycine-tRNA ligase activity"/>
    <property type="evidence" value="ECO:0007669"/>
    <property type="project" value="UniProtKB-EC"/>
</dbReference>
<evidence type="ECO:0000256" key="3">
    <source>
        <dbReference type="ARBA" id="ARBA00011209"/>
    </source>
</evidence>
<dbReference type="Pfam" id="PF05746">
    <property type="entry name" value="DALR_1"/>
    <property type="match status" value="1"/>
</dbReference>
<dbReference type="EMBL" id="CP096040">
    <property type="protein sequence ID" value="USQ98169.1"/>
    <property type="molecule type" value="Genomic_DNA"/>
</dbReference>
<evidence type="ECO:0000259" key="12">
    <source>
        <dbReference type="Pfam" id="PF05746"/>
    </source>
</evidence>
<evidence type="ECO:0000256" key="2">
    <source>
        <dbReference type="ARBA" id="ARBA00008226"/>
    </source>
</evidence>
<keyword evidence="6 11" id="KW-0547">Nucleotide-binding</keyword>
<keyword evidence="8 11" id="KW-0648">Protein biosynthesis</keyword>
<evidence type="ECO:0000256" key="7">
    <source>
        <dbReference type="ARBA" id="ARBA00022840"/>
    </source>
</evidence>
<evidence type="ECO:0000256" key="10">
    <source>
        <dbReference type="ARBA" id="ARBA00047937"/>
    </source>
</evidence>
<evidence type="ECO:0000313" key="13">
    <source>
        <dbReference type="EMBL" id="USQ98169.1"/>
    </source>
</evidence>
<keyword evidence="5 11" id="KW-0436">Ligase</keyword>
<name>A0ABY5A0P9_9CAUL</name>
<dbReference type="InterPro" id="IPR006194">
    <property type="entry name" value="Gly-tRNA-synth_heterodimer"/>
</dbReference>
<keyword evidence="4 11" id="KW-0963">Cytoplasm</keyword>
<dbReference type="Pfam" id="PF02092">
    <property type="entry name" value="tRNA_synt_2f"/>
    <property type="match status" value="1"/>
</dbReference>
<dbReference type="NCBIfam" id="TIGR00211">
    <property type="entry name" value="glyS"/>
    <property type="match status" value="1"/>
</dbReference>
<evidence type="ECO:0000256" key="6">
    <source>
        <dbReference type="ARBA" id="ARBA00022741"/>
    </source>
</evidence>
<dbReference type="EC" id="6.1.1.14" evidence="11"/>
<dbReference type="PANTHER" id="PTHR30075">
    <property type="entry name" value="GLYCYL-TRNA SYNTHETASE"/>
    <property type="match status" value="1"/>
</dbReference>
<evidence type="ECO:0000256" key="8">
    <source>
        <dbReference type="ARBA" id="ARBA00022917"/>
    </source>
</evidence>
<dbReference type="InterPro" id="IPR008909">
    <property type="entry name" value="DALR_anticod-bd"/>
</dbReference>
<reference evidence="13 14" key="1">
    <citation type="submission" date="2022-04" db="EMBL/GenBank/DDBJ databases">
        <title>Genome sequence of soybean root-associated Caulobacter segnis RL271.</title>
        <authorList>
            <person name="Longley R."/>
            <person name="Bonito G."/>
            <person name="Trigodet F."/>
            <person name="Crosson S."/>
            <person name="Fiebig A."/>
        </authorList>
    </citation>
    <scope>NUCLEOTIDE SEQUENCE [LARGE SCALE GENOMIC DNA]</scope>
    <source>
        <strain evidence="13 14">RL271</strain>
    </source>
</reference>
<keyword evidence="14" id="KW-1185">Reference proteome</keyword>
<comment type="subunit">
    <text evidence="3 11">Tetramer of two alpha and two beta subunits.</text>
</comment>
<evidence type="ECO:0000256" key="11">
    <source>
        <dbReference type="HAMAP-Rule" id="MF_00255"/>
    </source>
</evidence>
<evidence type="ECO:0000256" key="4">
    <source>
        <dbReference type="ARBA" id="ARBA00022490"/>
    </source>
</evidence>
<evidence type="ECO:0000313" key="14">
    <source>
        <dbReference type="Proteomes" id="UP001057520"/>
    </source>
</evidence>
<dbReference type="SUPFAM" id="SSF109604">
    <property type="entry name" value="HD-domain/PDEase-like"/>
    <property type="match status" value="1"/>
</dbReference>
<gene>
    <name evidence="11 13" type="primary">glyS</name>
    <name evidence="13" type="ORF">MZV50_11770</name>
</gene>
<comment type="similarity">
    <text evidence="2 11">Belongs to the class-II aminoacyl-tRNA synthetase family.</text>
</comment>
<dbReference type="PANTHER" id="PTHR30075:SF2">
    <property type="entry name" value="GLYCINE--TRNA LIGASE, CHLOROPLASTIC_MITOCHONDRIAL 2"/>
    <property type="match status" value="1"/>
</dbReference>
<organism evidence="13 14">
    <name type="scientific">Caulobacter segnis</name>
    <dbReference type="NCBI Taxonomy" id="88688"/>
    <lineage>
        <taxon>Bacteria</taxon>
        <taxon>Pseudomonadati</taxon>
        <taxon>Pseudomonadota</taxon>
        <taxon>Alphaproteobacteria</taxon>
        <taxon>Caulobacterales</taxon>
        <taxon>Caulobacteraceae</taxon>
        <taxon>Caulobacter</taxon>
    </lineage>
</organism>
<evidence type="ECO:0000256" key="9">
    <source>
        <dbReference type="ARBA" id="ARBA00023146"/>
    </source>
</evidence>
<dbReference type="PRINTS" id="PR01045">
    <property type="entry name" value="TRNASYNTHGB"/>
</dbReference>
<comment type="catalytic activity">
    <reaction evidence="10 11">
        <text>tRNA(Gly) + glycine + ATP = glycyl-tRNA(Gly) + AMP + diphosphate</text>
        <dbReference type="Rhea" id="RHEA:16013"/>
        <dbReference type="Rhea" id="RHEA-COMP:9664"/>
        <dbReference type="Rhea" id="RHEA-COMP:9683"/>
        <dbReference type="ChEBI" id="CHEBI:30616"/>
        <dbReference type="ChEBI" id="CHEBI:33019"/>
        <dbReference type="ChEBI" id="CHEBI:57305"/>
        <dbReference type="ChEBI" id="CHEBI:78442"/>
        <dbReference type="ChEBI" id="CHEBI:78522"/>
        <dbReference type="ChEBI" id="CHEBI:456215"/>
        <dbReference type="EC" id="6.1.1.14"/>
    </reaction>
</comment>
<sequence>MPQLLLELFSEEIPARMQAQAAKDLERMAREHLAAAGFLPEALKTFAGPRRLTLVAEGLPLAQPDRKEELKGPRVGAPPQAMEGFLRKAGLTQDQLVERDGVYMAFIEKKGRPTPEIVAEMVEAIVRGFPWPKSMIWGTKKLRWVRPLKRILCVLDREVVPFAIEGIPSGDVTEGHRFMGEAKPFTAKDFDEYVAGLEAHFVVLDVEERKERILEGCKTLCFARHLELVEDQGLLDEVAGLAEWPTPVLGDMDPVFLSLPPEVIRTSMRTHQKYFAVRKAGEEGLAPHFITIANIQAADGGAVIAAGNAKVLSSRLSDARFFWDEDVKVGFEPWLEKLNGVTFHAKLGTMAQRVERIVALAAEIAPLVGADVAKAKEAARLAKADLASQMVGEFPELQGIMGGYYARTFGLDHEIADAVRDHYKPQGPSDAVPTAPVSVAVALADKLDTLVGFFAIDEKPTGSKDPYALRRAALGVIRIILENGLRLSLAKFGKDDLIAFFADRLKVTLRDQGKRHDLVDAVFALGDDDLARIVARVEALDGFLKTDDGKNLLAGYKRASNILKAEEKKGALPTGEMQAPTADSDAEVGLYNALRLLDKPLKDALAKEDFTGAMTQLAELRGPVDAYLDGVFVNEPEHRDNRLKTLAAVRDAMGQVADFGLIGG</sequence>
<dbReference type="HAMAP" id="MF_00255">
    <property type="entry name" value="Gly_tRNA_synth_beta"/>
    <property type="match status" value="1"/>
</dbReference>
<feature type="domain" description="DALR anticodon binding" evidence="12">
    <location>
        <begin position="554"/>
        <end position="654"/>
    </location>
</feature>
<evidence type="ECO:0000256" key="5">
    <source>
        <dbReference type="ARBA" id="ARBA00022598"/>
    </source>
</evidence>
<evidence type="ECO:0000256" key="1">
    <source>
        <dbReference type="ARBA" id="ARBA00004496"/>
    </source>
</evidence>